<dbReference type="GO" id="GO:0016491">
    <property type="term" value="F:oxidoreductase activity"/>
    <property type="evidence" value="ECO:0007669"/>
    <property type="project" value="UniProtKB-KW"/>
</dbReference>
<name>A0A2U2N4Y4_9GAMM</name>
<dbReference type="SUPFAM" id="SSF56176">
    <property type="entry name" value="FAD-binding/transporter-associated domain-like"/>
    <property type="match status" value="1"/>
</dbReference>
<comment type="cofactor">
    <cofactor evidence="1">
        <name>FAD</name>
        <dbReference type="ChEBI" id="CHEBI:57692"/>
    </cofactor>
</comment>
<dbReference type="InterPro" id="IPR006094">
    <property type="entry name" value="Oxid_FAD_bind_N"/>
</dbReference>
<evidence type="ECO:0000256" key="3">
    <source>
        <dbReference type="ARBA" id="ARBA00022827"/>
    </source>
</evidence>
<proteinExistence type="predicted"/>
<accession>A0A2U2N4Y4</accession>
<dbReference type="Pfam" id="PF01565">
    <property type="entry name" value="FAD_binding_4"/>
    <property type="match status" value="1"/>
</dbReference>
<dbReference type="InterPro" id="IPR036318">
    <property type="entry name" value="FAD-bd_PCMH-like_sf"/>
</dbReference>
<keyword evidence="3" id="KW-0274">FAD</keyword>
<dbReference type="PANTHER" id="PTHR11748:SF103">
    <property type="entry name" value="GLYCOLATE OXIDASE SUBUNIT GLCE"/>
    <property type="match status" value="1"/>
</dbReference>
<reference evidence="6 7" key="1">
    <citation type="submission" date="2018-05" db="EMBL/GenBank/DDBJ databases">
        <title>Spiribacter halobius sp. nov., a moderately halophilic bacterium isolated from marine solar saltern.</title>
        <authorList>
            <person name="Zheng W.-S."/>
            <person name="Lu D.-C."/>
            <person name="Du Z.-J."/>
        </authorList>
    </citation>
    <scope>NUCLEOTIDE SEQUENCE [LARGE SCALE GENOMIC DNA]</scope>
    <source>
        <strain evidence="6 7">E85</strain>
    </source>
</reference>
<sequence length="356" mass="37972">MARVSDRSQSIAERIAAASEAGTPLAITGSGSKAFYGRAPQGEALDVTGHRGIVNYDPTELVLTARGGTPLAEIETALDAEGQMLAFEPPRYGGGGTLGGAVAAGLSGPRRPFTGAVRDMMLGTRVANGRGEIMRFGGEVMKNVAGYDVSRLMAGSLGTLGVILEISLKVLPRPVAAHTVVLETPMGDVFRHSEDWLRRGMPLSATAHDGERLYVRLSGARSAVEDATRALGGERIDDAPGFWRSVRDHTHDFFTSEGPPLWRLALPPGAPLPALDGALFSEWAGKQLWLRSAADAESIRRETARLGGHATLFRGGDRSGEVFHPLEAVTLRLHRELKRAFDPAGVLNPGRLYPNL</sequence>
<evidence type="ECO:0000256" key="1">
    <source>
        <dbReference type="ARBA" id="ARBA00001974"/>
    </source>
</evidence>
<dbReference type="SUPFAM" id="SSF55103">
    <property type="entry name" value="FAD-linked oxidases, C-terminal domain"/>
    <property type="match status" value="1"/>
</dbReference>
<evidence type="ECO:0000256" key="2">
    <source>
        <dbReference type="ARBA" id="ARBA00022630"/>
    </source>
</evidence>
<dbReference type="NCBIfam" id="NF008439">
    <property type="entry name" value="PRK11282.1"/>
    <property type="match status" value="1"/>
</dbReference>
<dbReference type="RefSeq" id="WP_109676937.1">
    <property type="nucleotide sequence ID" value="NZ_CP086615.1"/>
</dbReference>
<dbReference type="AlphaFoldDB" id="A0A2U2N4Y4"/>
<dbReference type="Gene3D" id="3.30.465.10">
    <property type="match status" value="1"/>
</dbReference>
<evidence type="ECO:0000256" key="4">
    <source>
        <dbReference type="ARBA" id="ARBA00023002"/>
    </source>
</evidence>
<comment type="caution">
    <text evidence="6">The sequence shown here is derived from an EMBL/GenBank/DDBJ whole genome shotgun (WGS) entry which is preliminary data.</text>
</comment>
<dbReference type="OrthoDB" id="9811557at2"/>
<organism evidence="6 7">
    <name type="scientific">Sediminicurvatus halobius</name>
    <dbReference type="NCBI Taxonomy" id="2182432"/>
    <lineage>
        <taxon>Bacteria</taxon>
        <taxon>Pseudomonadati</taxon>
        <taxon>Pseudomonadota</taxon>
        <taxon>Gammaproteobacteria</taxon>
        <taxon>Chromatiales</taxon>
        <taxon>Ectothiorhodospiraceae</taxon>
        <taxon>Sediminicurvatus</taxon>
    </lineage>
</organism>
<dbReference type="InterPro" id="IPR004113">
    <property type="entry name" value="FAD-bd_oxidored_4_C"/>
</dbReference>
<dbReference type="InterPro" id="IPR016166">
    <property type="entry name" value="FAD-bd_PCMH"/>
</dbReference>
<dbReference type="Pfam" id="PF02913">
    <property type="entry name" value="FAD-oxidase_C"/>
    <property type="match status" value="1"/>
</dbReference>
<dbReference type="EMBL" id="QFFI01000006">
    <property type="protein sequence ID" value="PWG64265.1"/>
    <property type="molecule type" value="Genomic_DNA"/>
</dbReference>
<dbReference type="GO" id="GO:0071949">
    <property type="term" value="F:FAD binding"/>
    <property type="evidence" value="ECO:0007669"/>
    <property type="project" value="InterPro"/>
</dbReference>
<dbReference type="PROSITE" id="PS51387">
    <property type="entry name" value="FAD_PCMH"/>
    <property type="match status" value="1"/>
</dbReference>
<dbReference type="PANTHER" id="PTHR11748">
    <property type="entry name" value="D-LACTATE DEHYDROGENASE"/>
    <property type="match status" value="1"/>
</dbReference>
<keyword evidence="2" id="KW-0285">Flavoprotein</keyword>
<keyword evidence="4" id="KW-0560">Oxidoreductase</keyword>
<dbReference type="InterPro" id="IPR016169">
    <property type="entry name" value="FAD-bd_PCMH_sub2"/>
</dbReference>
<dbReference type="InterPro" id="IPR016171">
    <property type="entry name" value="Vanillyl_alc_oxidase_C-sub2"/>
</dbReference>
<keyword evidence="7" id="KW-1185">Reference proteome</keyword>
<dbReference type="InterPro" id="IPR016164">
    <property type="entry name" value="FAD-linked_Oxase-like_C"/>
</dbReference>
<evidence type="ECO:0000313" key="7">
    <source>
        <dbReference type="Proteomes" id="UP000245474"/>
    </source>
</evidence>
<evidence type="ECO:0000259" key="5">
    <source>
        <dbReference type="PROSITE" id="PS51387"/>
    </source>
</evidence>
<dbReference type="Proteomes" id="UP000245474">
    <property type="component" value="Unassembled WGS sequence"/>
</dbReference>
<feature type="domain" description="FAD-binding PCMH-type" evidence="5">
    <location>
        <begin position="1"/>
        <end position="173"/>
    </location>
</feature>
<evidence type="ECO:0000313" key="6">
    <source>
        <dbReference type="EMBL" id="PWG64265.1"/>
    </source>
</evidence>
<protein>
    <submittedName>
        <fullName evidence="6">Glycolate oxidase subunit GlcE</fullName>
    </submittedName>
</protein>
<gene>
    <name evidence="6" type="ORF">DEM34_05100</name>
</gene>
<dbReference type="Gene3D" id="1.10.45.10">
    <property type="entry name" value="Vanillyl-alcohol Oxidase, Chain A, domain 4"/>
    <property type="match status" value="1"/>
</dbReference>